<dbReference type="OrthoDB" id="2200812at2759"/>
<evidence type="ECO:0000313" key="1">
    <source>
        <dbReference type="EMBL" id="OQS54511.1"/>
    </source>
</evidence>
<dbReference type="Proteomes" id="UP000192758">
    <property type="component" value="Unassembled WGS sequence"/>
</dbReference>
<proteinExistence type="predicted"/>
<name>A0A1W0E5J1_9MICR</name>
<reference evidence="1 2" key="1">
    <citation type="journal article" date="2017" name="Environ. Microbiol.">
        <title>Decay of the glycolytic pathway and adaptation to intranuclear parasitism within Enterocytozoonidae microsporidia.</title>
        <authorList>
            <person name="Wiredu Boakye D."/>
            <person name="Jaroenlak P."/>
            <person name="Prachumwat A."/>
            <person name="Williams T.A."/>
            <person name="Bateman K.S."/>
            <person name="Itsathitphaisarn O."/>
            <person name="Sritunyalucksana K."/>
            <person name="Paszkiewicz K.H."/>
            <person name="Moore K.A."/>
            <person name="Stentiford G.D."/>
            <person name="Williams B.A."/>
        </authorList>
    </citation>
    <scope>NUCLEOTIDE SEQUENCE [LARGE SCALE GENOMIC DNA]</scope>
    <source>
        <strain evidence="1 2">TH1</strain>
    </source>
</reference>
<accession>A0A1W0E5J1</accession>
<comment type="caution">
    <text evidence="1">The sequence shown here is derived from an EMBL/GenBank/DDBJ whole genome shotgun (WGS) entry which is preliminary data.</text>
</comment>
<organism evidence="1 2">
    <name type="scientific">Ecytonucleospora hepatopenaei</name>
    <dbReference type="NCBI Taxonomy" id="646526"/>
    <lineage>
        <taxon>Eukaryota</taxon>
        <taxon>Fungi</taxon>
        <taxon>Fungi incertae sedis</taxon>
        <taxon>Microsporidia</taxon>
        <taxon>Enterocytozoonidae</taxon>
        <taxon>Ecytonucleospora</taxon>
    </lineage>
</organism>
<dbReference type="VEuPathDB" id="MicrosporidiaDB:EHP00_19"/>
<keyword evidence="2" id="KW-1185">Reference proteome</keyword>
<dbReference type="EMBL" id="MNPJ01000019">
    <property type="protein sequence ID" value="OQS54511.1"/>
    <property type="molecule type" value="Genomic_DNA"/>
</dbReference>
<protein>
    <submittedName>
        <fullName evidence="1">Uncharacterized protein</fullName>
    </submittedName>
</protein>
<dbReference type="AlphaFoldDB" id="A0A1W0E5J1"/>
<evidence type="ECO:0000313" key="2">
    <source>
        <dbReference type="Proteomes" id="UP000192758"/>
    </source>
</evidence>
<gene>
    <name evidence="1" type="ORF">EHP00_19</name>
</gene>
<sequence>MFINSLVFSGIPVIECSNNLVLNPAGMDECYPQRKFMTQVDAYAEGFLSNLLRKATIYKYNKQTDQTIKDFVIIKQEAVCVTFPVYKNAVYKAFEEIENKSYDNPEEVDTVLDYIYKSARSNIALFHGRSDLFLEALIQFTATACHNMYGLNMLEKKGENNEDVSISRGLMQWTGQTGYSKLRSCGHYNQRISNLNLYSYETIRSEFKAFVKCYFEGKKRFESPCSMTLQPYLHTISNMAPEETEAFVEDCEGQIFISIKRLNKLNEDGKKIARRLMYYILIKKYTTRFSAVIVASSDN</sequence>